<feature type="signal peptide" evidence="1">
    <location>
        <begin position="1"/>
        <end position="19"/>
    </location>
</feature>
<sequence length="423" mass="45956">MHFTTAALLAAVGVFTARAQDQPTCEINHIPVNEDDFGEPAWETIIEEAFPTWEVPDAGCPRLGSVGGELLSDFGVFPTPEEEKFNPCYYTKAFAGLDPSKGGYPTPIDTHYPYEFAAPFLRQPGDGSTHHCPSDAVNIAECPKVGNDCGEPDCATISDEYGIGHIPPFVPLAAIKNAYNACEQDVCSWFHYETSGCNIKKSVLDELVYEYFGQGEKIKYQPPILLDGQPSSTYFRLEYGGESPACDEGNCRGPHYCSVDVADSGVIWGDFCPYVHTGENSGKYRHPHIALAALELWIANKCMPDKCPTAWLESPNGQGYGTDSKLSTSITWSEMDDNKNPIAQPLVPYEWPNAGNGIFPGHELYNGMRSKPAPGVYVNEVVEILEPAPTEAGGVAEASSVGRNSVKLTFAIAVLGTIDIFAF</sequence>
<evidence type="ECO:0000313" key="2">
    <source>
        <dbReference type="EMBL" id="CAB9509537.1"/>
    </source>
</evidence>
<name>A0A9N8DV51_9STRA</name>
<keyword evidence="1" id="KW-0732">Signal</keyword>
<organism evidence="2 3">
    <name type="scientific">Seminavis robusta</name>
    <dbReference type="NCBI Taxonomy" id="568900"/>
    <lineage>
        <taxon>Eukaryota</taxon>
        <taxon>Sar</taxon>
        <taxon>Stramenopiles</taxon>
        <taxon>Ochrophyta</taxon>
        <taxon>Bacillariophyta</taxon>
        <taxon>Bacillariophyceae</taxon>
        <taxon>Bacillariophycidae</taxon>
        <taxon>Naviculales</taxon>
        <taxon>Naviculaceae</taxon>
        <taxon>Seminavis</taxon>
    </lineage>
</organism>
<evidence type="ECO:0000256" key="1">
    <source>
        <dbReference type="SAM" id="SignalP"/>
    </source>
</evidence>
<accession>A0A9N8DV51</accession>
<evidence type="ECO:0000313" key="3">
    <source>
        <dbReference type="Proteomes" id="UP001153069"/>
    </source>
</evidence>
<dbReference type="AlphaFoldDB" id="A0A9N8DV51"/>
<keyword evidence="3" id="KW-1185">Reference proteome</keyword>
<dbReference type="OrthoDB" id="37877at2759"/>
<gene>
    <name evidence="2" type="ORF">SEMRO_393_G133710.1</name>
</gene>
<comment type="caution">
    <text evidence="2">The sequence shown here is derived from an EMBL/GenBank/DDBJ whole genome shotgun (WGS) entry which is preliminary data.</text>
</comment>
<proteinExistence type="predicted"/>
<protein>
    <submittedName>
        <fullName evidence="2">Uncharacterized protein</fullName>
    </submittedName>
</protein>
<dbReference type="EMBL" id="CAICTM010000392">
    <property type="protein sequence ID" value="CAB9509537.1"/>
    <property type="molecule type" value="Genomic_DNA"/>
</dbReference>
<feature type="chain" id="PRO_5040511445" evidence="1">
    <location>
        <begin position="20"/>
        <end position="423"/>
    </location>
</feature>
<reference evidence="2" key="1">
    <citation type="submission" date="2020-06" db="EMBL/GenBank/DDBJ databases">
        <authorList>
            <consortium name="Plant Systems Biology data submission"/>
        </authorList>
    </citation>
    <scope>NUCLEOTIDE SEQUENCE</scope>
    <source>
        <strain evidence="2">D6</strain>
    </source>
</reference>
<dbReference type="Proteomes" id="UP001153069">
    <property type="component" value="Unassembled WGS sequence"/>
</dbReference>